<proteinExistence type="predicted"/>
<dbReference type="AlphaFoldDB" id="Q9GTM9"/>
<accession>Q9GTM9</accession>
<protein>
    <submittedName>
        <fullName evidence="1">DS07721.6-like protein</fullName>
    </submittedName>
</protein>
<feature type="non-terminal residue" evidence="1">
    <location>
        <position position="35"/>
    </location>
</feature>
<sequence length="35" mass="4197">FHLYRKNLAVCESVLFCLKYDCKCENIYAKRARTP</sequence>
<name>Q9GTM9_DROSI</name>
<feature type="non-terminal residue" evidence="1">
    <location>
        <position position="1"/>
    </location>
</feature>
<reference evidence="1" key="1">
    <citation type="journal article" date="2001" name="Genetics">
        <title>The evolutionary analysis of "orphans" from the Drosophila genome identifies rapidly diverging and incorrectly annotated genes.</title>
        <authorList>
            <person name="Schmid K.J."/>
            <person name="Aquadro C.F."/>
        </authorList>
    </citation>
    <scope>NUCLEOTIDE SEQUENCE</scope>
    <source>
        <strain evidence="1">North Carolina 17</strain>
    </source>
</reference>
<organism evidence="1">
    <name type="scientific">Drosophila simulans</name>
    <name type="common">Fruit fly</name>
    <dbReference type="NCBI Taxonomy" id="7240"/>
    <lineage>
        <taxon>Eukaryota</taxon>
        <taxon>Metazoa</taxon>
        <taxon>Ecdysozoa</taxon>
        <taxon>Arthropoda</taxon>
        <taxon>Hexapoda</taxon>
        <taxon>Insecta</taxon>
        <taxon>Pterygota</taxon>
        <taxon>Neoptera</taxon>
        <taxon>Endopterygota</taxon>
        <taxon>Diptera</taxon>
        <taxon>Brachycera</taxon>
        <taxon>Muscomorpha</taxon>
        <taxon>Ephydroidea</taxon>
        <taxon>Drosophilidae</taxon>
        <taxon>Drosophila</taxon>
        <taxon>Sophophora</taxon>
    </lineage>
</organism>
<dbReference type="EMBL" id="AF264921">
    <property type="protein sequence ID" value="AAG10260.1"/>
    <property type="molecule type" value="Genomic_DNA"/>
</dbReference>
<evidence type="ECO:0000313" key="1">
    <source>
        <dbReference type="EMBL" id="AAG10260.1"/>
    </source>
</evidence>